<dbReference type="InterPro" id="IPR015018">
    <property type="entry name" value="DUF1905"/>
</dbReference>
<reference evidence="1 2" key="1">
    <citation type="submission" date="2019-12" db="EMBL/GenBank/DDBJ databases">
        <title>Mucilaginibacter sp. HMF7410 genome sequencing and assembly.</title>
        <authorList>
            <person name="Kang H."/>
            <person name="Cha I."/>
            <person name="Kim H."/>
            <person name="Joh K."/>
        </authorList>
    </citation>
    <scope>NUCLEOTIDE SEQUENCE [LARGE SCALE GENOMIC DNA]</scope>
    <source>
        <strain evidence="1 2">HMF7410</strain>
    </source>
</reference>
<protein>
    <submittedName>
        <fullName evidence="1">DUF1905 domain-containing protein</fullName>
    </submittedName>
</protein>
<dbReference type="AlphaFoldDB" id="A0A7K1STB2"/>
<dbReference type="Gene3D" id="2.40.30.100">
    <property type="entry name" value="AF2212/PG0164-like"/>
    <property type="match status" value="1"/>
</dbReference>
<name>A0A7K1STB2_9SPHI</name>
<dbReference type="Proteomes" id="UP000462014">
    <property type="component" value="Unassembled WGS sequence"/>
</dbReference>
<organism evidence="1 2">
    <name type="scientific">Mucilaginibacter arboris</name>
    <dbReference type="NCBI Taxonomy" id="2682090"/>
    <lineage>
        <taxon>Bacteria</taxon>
        <taxon>Pseudomonadati</taxon>
        <taxon>Bacteroidota</taxon>
        <taxon>Sphingobacteriia</taxon>
        <taxon>Sphingobacteriales</taxon>
        <taxon>Sphingobacteriaceae</taxon>
        <taxon>Mucilaginibacter</taxon>
    </lineage>
</organism>
<dbReference type="RefSeq" id="WP_157564159.1">
    <property type="nucleotide sequence ID" value="NZ_WPIK01000003.1"/>
</dbReference>
<dbReference type="SUPFAM" id="SSF141694">
    <property type="entry name" value="AF2212/PG0164-like"/>
    <property type="match status" value="1"/>
</dbReference>
<dbReference type="EMBL" id="WPIK01000003">
    <property type="protein sequence ID" value="MVN20553.1"/>
    <property type="molecule type" value="Genomic_DNA"/>
</dbReference>
<sequence length="169" mass="19068">MVELAATLLQFAEKGEKTGWTYLHIPSAIACEIKADNKLSFRVKGFLDSVAINGMALIPMGEGDFILPVKAALRKALGKRKGAMVKLQLEEDKDFKMEMPDDLAECFADEPAALQNFNRLPKSHQHYYFKWINEAKTEATRTKRLTATLNASVNGLSYGEMMREMKRNH</sequence>
<dbReference type="InterPro" id="IPR037079">
    <property type="entry name" value="AF2212/PG0164-like_sf"/>
</dbReference>
<dbReference type="Pfam" id="PF13376">
    <property type="entry name" value="OmdA"/>
    <property type="match status" value="1"/>
</dbReference>
<comment type="caution">
    <text evidence="1">The sequence shown here is derived from an EMBL/GenBank/DDBJ whole genome shotgun (WGS) entry which is preliminary data.</text>
</comment>
<accession>A0A7K1STB2</accession>
<evidence type="ECO:0000313" key="1">
    <source>
        <dbReference type="EMBL" id="MVN20553.1"/>
    </source>
</evidence>
<gene>
    <name evidence="1" type="ORF">GO621_03275</name>
</gene>
<evidence type="ECO:0000313" key="2">
    <source>
        <dbReference type="Proteomes" id="UP000462014"/>
    </source>
</evidence>
<proteinExistence type="predicted"/>
<dbReference type="Pfam" id="PF08922">
    <property type="entry name" value="DUF1905"/>
    <property type="match status" value="1"/>
</dbReference>
<keyword evidence="2" id="KW-1185">Reference proteome</keyword>